<evidence type="ECO:0000256" key="1">
    <source>
        <dbReference type="SAM" id="SignalP"/>
    </source>
</evidence>
<organism evidence="2 3">
    <name type="scientific">Crucibulum laeve</name>
    <dbReference type="NCBI Taxonomy" id="68775"/>
    <lineage>
        <taxon>Eukaryota</taxon>
        <taxon>Fungi</taxon>
        <taxon>Dikarya</taxon>
        <taxon>Basidiomycota</taxon>
        <taxon>Agaricomycotina</taxon>
        <taxon>Agaricomycetes</taxon>
        <taxon>Agaricomycetidae</taxon>
        <taxon>Agaricales</taxon>
        <taxon>Agaricineae</taxon>
        <taxon>Nidulariaceae</taxon>
        <taxon>Crucibulum</taxon>
    </lineage>
</organism>
<name>A0A5C3M7E0_9AGAR</name>
<sequence>MLHTFSTVYLFVQAISLALALSPCKQAERVDICGCRPYTLLQESTVSNDHSSVLLPRVLPLPPTPAENTRNDFSAYHKYTQSPRAQDRILQSPSCTYVPSLSPPSLLELQRPIQFLIDELSRPVVHISDRSSQSLHEISAGKVLSSPSNPSPERVYMRSTYHQYLNSLQLSGDDPASLDGSCCCSLVKDRCNFVLQVDDLFPGTSDDALPYAYDAYDIGKPRFFDHPIDSYTGDISRSQTYSSVDKSSIPDFEPTTIIPPVIRTIVVCETLTRTTLVAPTEGLM</sequence>
<gene>
    <name evidence="2" type="ORF">BDQ12DRAFT_459577</name>
</gene>
<accession>A0A5C3M7E0</accession>
<keyword evidence="1" id="KW-0732">Signal</keyword>
<evidence type="ECO:0000313" key="3">
    <source>
        <dbReference type="Proteomes" id="UP000308652"/>
    </source>
</evidence>
<proteinExistence type="predicted"/>
<protein>
    <submittedName>
        <fullName evidence="2">Uncharacterized protein</fullName>
    </submittedName>
</protein>
<keyword evidence="3" id="KW-1185">Reference proteome</keyword>
<evidence type="ECO:0000313" key="2">
    <source>
        <dbReference type="EMBL" id="TFK40585.1"/>
    </source>
</evidence>
<feature type="signal peptide" evidence="1">
    <location>
        <begin position="1"/>
        <end position="20"/>
    </location>
</feature>
<dbReference type="EMBL" id="ML213596">
    <property type="protein sequence ID" value="TFK40585.1"/>
    <property type="molecule type" value="Genomic_DNA"/>
</dbReference>
<feature type="chain" id="PRO_5022819995" evidence="1">
    <location>
        <begin position="21"/>
        <end position="284"/>
    </location>
</feature>
<dbReference type="Proteomes" id="UP000308652">
    <property type="component" value="Unassembled WGS sequence"/>
</dbReference>
<dbReference type="AlphaFoldDB" id="A0A5C3M7E0"/>
<reference evidence="2 3" key="1">
    <citation type="journal article" date="2019" name="Nat. Ecol. Evol.">
        <title>Megaphylogeny resolves global patterns of mushroom evolution.</title>
        <authorList>
            <person name="Varga T."/>
            <person name="Krizsan K."/>
            <person name="Foldi C."/>
            <person name="Dima B."/>
            <person name="Sanchez-Garcia M."/>
            <person name="Sanchez-Ramirez S."/>
            <person name="Szollosi G.J."/>
            <person name="Szarkandi J.G."/>
            <person name="Papp V."/>
            <person name="Albert L."/>
            <person name="Andreopoulos W."/>
            <person name="Angelini C."/>
            <person name="Antonin V."/>
            <person name="Barry K.W."/>
            <person name="Bougher N.L."/>
            <person name="Buchanan P."/>
            <person name="Buyck B."/>
            <person name="Bense V."/>
            <person name="Catcheside P."/>
            <person name="Chovatia M."/>
            <person name="Cooper J."/>
            <person name="Damon W."/>
            <person name="Desjardin D."/>
            <person name="Finy P."/>
            <person name="Geml J."/>
            <person name="Haridas S."/>
            <person name="Hughes K."/>
            <person name="Justo A."/>
            <person name="Karasinski D."/>
            <person name="Kautmanova I."/>
            <person name="Kiss B."/>
            <person name="Kocsube S."/>
            <person name="Kotiranta H."/>
            <person name="LaButti K.M."/>
            <person name="Lechner B.E."/>
            <person name="Liimatainen K."/>
            <person name="Lipzen A."/>
            <person name="Lukacs Z."/>
            <person name="Mihaltcheva S."/>
            <person name="Morgado L.N."/>
            <person name="Niskanen T."/>
            <person name="Noordeloos M.E."/>
            <person name="Ohm R.A."/>
            <person name="Ortiz-Santana B."/>
            <person name="Ovrebo C."/>
            <person name="Racz N."/>
            <person name="Riley R."/>
            <person name="Savchenko A."/>
            <person name="Shiryaev A."/>
            <person name="Soop K."/>
            <person name="Spirin V."/>
            <person name="Szebenyi C."/>
            <person name="Tomsovsky M."/>
            <person name="Tulloss R.E."/>
            <person name="Uehling J."/>
            <person name="Grigoriev I.V."/>
            <person name="Vagvolgyi C."/>
            <person name="Papp T."/>
            <person name="Martin F.M."/>
            <person name="Miettinen O."/>
            <person name="Hibbett D.S."/>
            <person name="Nagy L.G."/>
        </authorList>
    </citation>
    <scope>NUCLEOTIDE SEQUENCE [LARGE SCALE GENOMIC DNA]</scope>
    <source>
        <strain evidence="2 3">CBS 166.37</strain>
    </source>
</reference>